<gene>
    <name evidence="3" type="ORF">PIB30_117194</name>
</gene>
<reference evidence="3 4" key="1">
    <citation type="journal article" date="2023" name="Plants (Basel)">
        <title>Bridging the Gap: Combining Genomics and Transcriptomics Approaches to Understand Stylosanthes scabra, an Orphan Legume from the Brazilian Caatinga.</title>
        <authorList>
            <person name="Ferreira-Neto J.R.C."/>
            <person name="da Silva M.D."/>
            <person name="Binneck E."/>
            <person name="de Melo N.F."/>
            <person name="da Silva R.H."/>
            <person name="de Melo A.L.T.M."/>
            <person name="Pandolfi V."/>
            <person name="Bustamante F.O."/>
            <person name="Brasileiro-Vidal A.C."/>
            <person name="Benko-Iseppon A.M."/>
        </authorList>
    </citation>
    <scope>NUCLEOTIDE SEQUENCE [LARGE SCALE GENOMIC DNA]</scope>
    <source>
        <tissue evidence="3">Leaves</tissue>
    </source>
</reference>
<dbReference type="Proteomes" id="UP001341840">
    <property type="component" value="Unassembled WGS sequence"/>
</dbReference>
<proteinExistence type="predicted"/>
<protein>
    <submittedName>
        <fullName evidence="3">Uncharacterized protein</fullName>
    </submittedName>
</protein>
<evidence type="ECO:0000313" key="3">
    <source>
        <dbReference type="EMBL" id="MED6183225.1"/>
    </source>
</evidence>
<keyword evidence="1" id="KW-0812">Transmembrane</keyword>
<keyword evidence="1" id="KW-0472">Membrane</keyword>
<feature type="signal peptide" evidence="2">
    <location>
        <begin position="1"/>
        <end position="22"/>
    </location>
</feature>
<feature type="transmembrane region" description="Helical" evidence="1">
    <location>
        <begin position="55"/>
        <end position="77"/>
    </location>
</feature>
<comment type="caution">
    <text evidence="3">The sequence shown here is derived from an EMBL/GenBank/DDBJ whole genome shotgun (WGS) entry which is preliminary data.</text>
</comment>
<accession>A0ABU6WBC7</accession>
<organism evidence="3 4">
    <name type="scientific">Stylosanthes scabra</name>
    <dbReference type="NCBI Taxonomy" id="79078"/>
    <lineage>
        <taxon>Eukaryota</taxon>
        <taxon>Viridiplantae</taxon>
        <taxon>Streptophyta</taxon>
        <taxon>Embryophyta</taxon>
        <taxon>Tracheophyta</taxon>
        <taxon>Spermatophyta</taxon>
        <taxon>Magnoliopsida</taxon>
        <taxon>eudicotyledons</taxon>
        <taxon>Gunneridae</taxon>
        <taxon>Pentapetalae</taxon>
        <taxon>rosids</taxon>
        <taxon>fabids</taxon>
        <taxon>Fabales</taxon>
        <taxon>Fabaceae</taxon>
        <taxon>Papilionoideae</taxon>
        <taxon>50 kb inversion clade</taxon>
        <taxon>dalbergioids sensu lato</taxon>
        <taxon>Dalbergieae</taxon>
        <taxon>Pterocarpus clade</taxon>
        <taxon>Stylosanthes</taxon>
    </lineage>
</organism>
<dbReference type="EMBL" id="JASCZI010181417">
    <property type="protein sequence ID" value="MED6183225.1"/>
    <property type="molecule type" value="Genomic_DNA"/>
</dbReference>
<evidence type="ECO:0000256" key="2">
    <source>
        <dbReference type="SAM" id="SignalP"/>
    </source>
</evidence>
<keyword evidence="2" id="KW-0732">Signal</keyword>
<name>A0ABU6WBC7_9FABA</name>
<sequence>MMSEKCSILFLISSIASFIASSFPIAKTAFCNKASISTSSLSTHNRMLSKSFNVIRVPTCIELITSLWLLIAFSYFLKSELHHFPTEPIGTANAPATAATTGGAEIAAATTEKIKTETKAATKMTFDTLFSVLRDFNFLSSLCFLLSNFFNIDAC</sequence>
<feature type="chain" id="PRO_5045765597" evidence="2">
    <location>
        <begin position="23"/>
        <end position="155"/>
    </location>
</feature>
<keyword evidence="4" id="KW-1185">Reference proteome</keyword>
<keyword evidence="1" id="KW-1133">Transmembrane helix</keyword>
<evidence type="ECO:0000256" key="1">
    <source>
        <dbReference type="SAM" id="Phobius"/>
    </source>
</evidence>
<evidence type="ECO:0000313" key="4">
    <source>
        <dbReference type="Proteomes" id="UP001341840"/>
    </source>
</evidence>